<keyword evidence="1" id="KW-0175">Coiled coil</keyword>
<evidence type="ECO:0000256" key="1">
    <source>
        <dbReference type="SAM" id="Coils"/>
    </source>
</evidence>
<evidence type="ECO:0000313" key="3">
    <source>
        <dbReference type="EMBL" id="KAK2185308.1"/>
    </source>
</evidence>
<dbReference type="EMBL" id="JAODUO010000240">
    <property type="protein sequence ID" value="KAK2185308.1"/>
    <property type="molecule type" value="Genomic_DNA"/>
</dbReference>
<accession>A0AAD9NZE3</accession>
<feature type="region of interest" description="Disordered" evidence="2">
    <location>
        <begin position="130"/>
        <end position="223"/>
    </location>
</feature>
<protein>
    <submittedName>
        <fullName evidence="3">Uncharacterized protein</fullName>
    </submittedName>
</protein>
<evidence type="ECO:0000313" key="4">
    <source>
        <dbReference type="Proteomes" id="UP001209878"/>
    </source>
</evidence>
<proteinExistence type="predicted"/>
<feature type="coiled-coil region" evidence="1">
    <location>
        <begin position="11"/>
        <end position="38"/>
    </location>
</feature>
<feature type="compositionally biased region" description="Low complexity" evidence="2">
    <location>
        <begin position="149"/>
        <end position="161"/>
    </location>
</feature>
<name>A0AAD9NZE3_RIDPI</name>
<organism evidence="3 4">
    <name type="scientific">Ridgeia piscesae</name>
    <name type="common">Tubeworm</name>
    <dbReference type="NCBI Taxonomy" id="27915"/>
    <lineage>
        <taxon>Eukaryota</taxon>
        <taxon>Metazoa</taxon>
        <taxon>Spiralia</taxon>
        <taxon>Lophotrochozoa</taxon>
        <taxon>Annelida</taxon>
        <taxon>Polychaeta</taxon>
        <taxon>Sedentaria</taxon>
        <taxon>Canalipalpata</taxon>
        <taxon>Sabellida</taxon>
        <taxon>Siboglinidae</taxon>
        <taxon>Ridgeia</taxon>
    </lineage>
</organism>
<reference evidence="3" key="1">
    <citation type="journal article" date="2023" name="Mol. Biol. Evol.">
        <title>Third-Generation Sequencing Reveals the Adaptive Role of the Epigenome in Three Deep-Sea Polychaetes.</title>
        <authorList>
            <person name="Perez M."/>
            <person name="Aroh O."/>
            <person name="Sun Y."/>
            <person name="Lan Y."/>
            <person name="Juniper S.K."/>
            <person name="Young C.R."/>
            <person name="Angers B."/>
            <person name="Qian P.Y."/>
        </authorList>
    </citation>
    <scope>NUCLEOTIDE SEQUENCE</scope>
    <source>
        <strain evidence="3">R07B-5</strain>
    </source>
</reference>
<dbReference type="Proteomes" id="UP001209878">
    <property type="component" value="Unassembled WGS sequence"/>
</dbReference>
<gene>
    <name evidence="3" type="ORF">NP493_240g01088</name>
</gene>
<feature type="compositionally biased region" description="Basic and acidic residues" evidence="2">
    <location>
        <begin position="181"/>
        <end position="195"/>
    </location>
</feature>
<comment type="caution">
    <text evidence="3">The sequence shown here is derived from an EMBL/GenBank/DDBJ whole genome shotgun (WGS) entry which is preliminary data.</text>
</comment>
<dbReference type="AlphaFoldDB" id="A0AAD9NZE3"/>
<evidence type="ECO:0000256" key="2">
    <source>
        <dbReference type="SAM" id="MobiDB-lite"/>
    </source>
</evidence>
<sequence>MKKAELLNTTREEQILKKQQILEELQKVEAELHEKAKAQLLLNVEQKQRSQQQQLLQQQVQLAAAAMQQQQGAAAVAGAGGDKGKGAPSFHSLLKNQLELTKKAVLNMGKSDSAESSVSSTNCAEGYAGGGGAGAGGEAEKPALAKQESLGSASSMSADSGCGNSDNNCLGREGAGQPDGMEARGDGKGDGRAGSEDVDLSNVMPFRDQKQAEGDDTDTVTGDLDQAAADGEQPQAVQLQQQRHLQQQKQQLQAQLVLQQQLQHELQQQLQLQQEHQQLQQQLKAHQVQMQLQQQDLQVGQLSSRYWRESVVLSPSDHRFRKTY</sequence>
<feature type="coiled-coil region" evidence="1">
    <location>
        <begin position="242"/>
        <end position="296"/>
    </location>
</feature>
<keyword evidence="4" id="KW-1185">Reference proteome</keyword>